<protein>
    <submittedName>
        <fullName evidence="6">Multicopper oxidase MmcO</fullName>
    </submittedName>
</protein>
<feature type="domain" description="Plastocyanin-like" evidence="5">
    <location>
        <begin position="68"/>
        <end position="177"/>
    </location>
</feature>
<evidence type="ECO:0000256" key="2">
    <source>
        <dbReference type="SAM" id="SignalP"/>
    </source>
</evidence>
<accession>A0ABQ4T3P6</accession>
<dbReference type="PANTHER" id="PTHR11709:SF2">
    <property type="entry name" value="MULTICOPPER OXIDASE LPR1"/>
    <property type="match status" value="1"/>
</dbReference>
<feature type="chain" id="PRO_5045709538" evidence="2">
    <location>
        <begin position="35"/>
        <end position="485"/>
    </location>
</feature>
<dbReference type="InterPro" id="IPR008972">
    <property type="entry name" value="Cupredoxin"/>
</dbReference>
<dbReference type="PANTHER" id="PTHR11709">
    <property type="entry name" value="MULTI-COPPER OXIDASE"/>
    <property type="match status" value="1"/>
</dbReference>
<dbReference type="Gene3D" id="2.60.40.420">
    <property type="entry name" value="Cupredoxins - blue copper proteins"/>
    <property type="match status" value="3"/>
</dbReference>
<organism evidence="6 7">
    <name type="scientific">Methylobacterium organophilum</name>
    <dbReference type="NCBI Taxonomy" id="410"/>
    <lineage>
        <taxon>Bacteria</taxon>
        <taxon>Pseudomonadati</taxon>
        <taxon>Pseudomonadota</taxon>
        <taxon>Alphaproteobacteria</taxon>
        <taxon>Hyphomicrobiales</taxon>
        <taxon>Methylobacteriaceae</taxon>
        <taxon>Methylobacterium</taxon>
    </lineage>
</organism>
<keyword evidence="7" id="KW-1185">Reference proteome</keyword>
<feature type="domain" description="Plastocyanin-like" evidence="3">
    <location>
        <begin position="220"/>
        <end position="295"/>
    </location>
</feature>
<dbReference type="Proteomes" id="UP001055156">
    <property type="component" value="Unassembled WGS sequence"/>
</dbReference>
<comment type="caution">
    <text evidence="6">The sequence shown here is derived from an EMBL/GenBank/DDBJ whole genome shotgun (WGS) entry which is preliminary data.</text>
</comment>
<feature type="signal peptide" evidence="2">
    <location>
        <begin position="1"/>
        <end position="34"/>
    </location>
</feature>
<dbReference type="InterPro" id="IPR011706">
    <property type="entry name" value="Cu-oxidase_C"/>
</dbReference>
<dbReference type="EMBL" id="BPQV01000002">
    <property type="protein sequence ID" value="GJE26223.1"/>
    <property type="molecule type" value="Genomic_DNA"/>
</dbReference>
<dbReference type="PROSITE" id="PS51318">
    <property type="entry name" value="TAT"/>
    <property type="match status" value="1"/>
</dbReference>
<evidence type="ECO:0000256" key="1">
    <source>
        <dbReference type="SAM" id="MobiDB-lite"/>
    </source>
</evidence>
<feature type="region of interest" description="Disordered" evidence="1">
    <location>
        <begin position="34"/>
        <end position="63"/>
    </location>
</feature>
<dbReference type="RefSeq" id="WP_238310156.1">
    <property type="nucleotide sequence ID" value="NZ_BPQV01000002.1"/>
</dbReference>
<sequence length="485" mass="51572">MSDRPPPQPTSEPGFSRRALLAGAAALLPAGALAQAGKPAASPAPPSPSPAEAPPAFPAAPGRVRFRPEPAAETEIWCFDGKTAPPLLRGRQGEPFRLKVANRTAKPLSLHWHGIRNRNAMDGVGGVTQPPIAPGAEFTYEFVPPDSGTSLIRPLVVGGASEPSGRGLAGLFVVAEKAPPALDHDLGLLMQDWRLEEDGRLAPFGPMPFAAASGRLGNLVTLNGKPIPETIELRPGARVRLRLANGCNARSTRIRFDGLKVYVVAVDGQPTDTFEPLRATLPFPPGTRYDLMFDMPAEMAGGGSITALIGNGFVLAKLVAKGEPVTEKRPPIAALPENTALPAEIKLQNAFRRDIVLTGGARIDKANPAAEPAFSGDPARIWQVNGASGGPDSGPAFSVKRGQAVVLAIRNDTAFTQALHLHGHVFRLLHPLDDGWEPYWLDTFQLVEGKTARIAFIADNPGRWLLGATVLERFDTGLWTSFEVT</sequence>
<evidence type="ECO:0000313" key="6">
    <source>
        <dbReference type="EMBL" id="GJE26223.1"/>
    </source>
</evidence>
<name>A0ABQ4T3P6_METOR</name>
<dbReference type="InterPro" id="IPR045087">
    <property type="entry name" value="Cu-oxidase_fam"/>
</dbReference>
<dbReference type="InterPro" id="IPR011707">
    <property type="entry name" value="Cu-oxidase-like_N"/>
</dbReference>
<dbReference type="Pfam" id="PF07731">
    <property type="entry name" value="Cu-oxidase_2"/>
    <property type="match status" value="1"/>
</dbReference>
<dbReference type="InterPro" id="IPR006311">
    <property type="entry name" value="TAT_signal"/>
</dbReference>
<feature type="domain" description="Plastocyanin-like" evidence="4">
    <location>
        <begin position="377"/>
        <end position="484"/>
    </location>
</feature>
<evidence type="ECO:0000313" key="7">
    <source>
        <dbReference type="Proteomes" id="UP001055156"/>
    </source>
</evidence>
<proteinExistence type="predicted"/>
<keyword evidence="2" id="KW-0732">Signal</keyword>
<evidence type="ECO:0000259" key="5">
    <source>
        <dbReference type="Pfam" id="PF07732"/>
    </source>
</evidence>
<dbReference type="InterPro" id="IPR001117">
    <property type="entry name" value="Cu-oxidase_2nd"/>
</dbReference>
<gene>
    <name evidence="6" type="primary">mmcO</name>
    <name evidence="6" type="ORF">LKMONMHP_1070</name>
</gene>
<feature type="compositionally biased region" description="Pro residues" evidence="1">
    <location>
        <begin position="42"/>
        <end position="58"/>
    </location>
</feature>
<dbReference type="SUPFAM" id="SSF49503">
    <property type="entry name" value="Cupredoxins"/>
    <property type="match status" value="3"/>
</dbReference>
<evidence type="ECO:0000259" key="3">
    <source>
        <dbReference type="Pfam" id="PF00394"/>
    </source>
</evidence>
<dbReference type="Pfam" id="PF00394">
    <property type="entry name" value="Cu-oxidase"/>
    <property type="match status" value="1"/>
</dbReference>
<reference evidence="6" key="1">
    <citation type="journal article" date="2021" name="Front. Microbiol.">
        <title>Comprehensive Comparative Genomics and Phenotyping of Methylobacterium Species.</title>
        <authorList>
            <person name="Alessa O."/>
            <person name="Ogura Y."/>
            <person name="Fujitani Y."/>
            <person name="Takami H."/>
            <person name="Hayashi T."/>
            <person name="Sahin N."/>
            <person name="Tani A."/>
        </authorList>
    </citation>
    <scope>NUCLEOTIDE SEQUENCE</scope>
    <source>
        <strain evidence="6">NBRC 15689</strain>
    </source>
</reference>
<evidence type="ECO:0000259" key="4">
    <source>
        <dbReference type="Pfam" id="PF07731"/>
    </source>
</evidence>
<reference evidence="6" key="2">
    <citation type="submission" date="2021-08" db="EMBL/GenBank/DDBJ databases">
        <authorList>
            <person name="Tani A."/>
            <person name="Ola A."/>
            <person name="Ogura Y."/>
            <person name="Katsura K."/>
            <person name="Hayashi T."/>
        </authorList>
    </citation>
    <scope>NUCLEOTIDE SEQUENCE</scope>
    <source>
        <strain evidence="6">NBRC 15689</strain>
    </source>
</reference>
<dbReference type="Pfam" id="PF07732">
    <property type="entry name" value="Cu-oxidase_3"/>
    <property type="match status" value="1"/>
</dbReference>